<gene>
    <name evidence="1" type="ORF">FALBO_5251</name>
</gene>
<reference evidence="1 2" key="1">
    <citation type="submission" date="2020-01" db="EMBL/GenBank/DDBJ databases">
        <title>Identification and distribution of gene clusters putatively required for synthesis of sphingolipid metabolism inhibitors in phylogenetically diverse species of the filamentous fungus Fusarium.</title>
        <authorList>
            <person name="Kim H.-S."/>
            <person name="Busman M."/>
            <person name="Brown D.W."/>
            <person name="Divon H."/>
            <person name="Uhlig S."/>
            <person name="Proctor R.H."/>
        </authorList>
    </citation>
    <scope>NUCLEOTIDE SEQUENCE [LARGE SCALE GENOMIC DNA]</scope>
    <source>
        <strain evidence="1 2">NRRL 20459</strain>
    </source>
</reference>
<dbReference type="AlphaFoldDB" id="A0A8H4PFN6"/>
<dbReference type="EMBL" id="JAADYS010000684">
    <property type="protein sequence ID" value="KAF4467881.1"/>
    <property type="molecule type" value="Genomic_DNA"/>
</dbReference>
<evidence type="ECO:0000313" key="2">
    <source>
        <dbReference type="Proteomes" id="UP000554235"/>
    </source>
</evidence>
<evidence type="ECO:0000313" key="1">
    <source>
        <dbReference type="EMBL" id="KAF4467881.1"/>
    </source>
</evidence>
<sequence length="129" mass="14486">MKSAAVTAVAADLVQNYEGQSFIRPYNDAHNGRRAWNFGIVNSGADMLSGTTADGPWRLEMSLAQGSRYRHTDLKSDPLELEPREKWSTDVLTSEAGSRHGVNVSRWVVEAEAVARWWATERKRLRLQA</sequence>
<proteinExistence type="predicted"/>
<dbReference type="OrthoDB" id="103349at2759"/>
<protein>
    <submittedName>
        <fullName evidence="1">Uncharacterized protein</fullName>
    </submittedName>
</protein>
<keyword evidence="2" id="KW-1185">Reference proteome</keyword>
<dbReference type="Proteomes" id="UP000554235">
    <property type="component" value="Unassembled WGS sequence"/>
</dbReference>
<name>A0A8H4PFN6_9HYPO</name>
<accession>A0A8H4PFN6</accession>
<organism evidence="1 2">
    <name type="scientific">Fusarium albosuccineum</name>
    <dbReference type="NCBI Taxonomy" id="1237068"/>
    <lineage>
        <taxon>Eukaryota</taxon>
        <taxon>Fungi</taxon>
        <taxon>Dikarya</taxon>
        <taxon>Ascomycota</taxon>
        <taxon>Pezizomycotina</taxon>
        <taxon>Sordariomycetes</taxon>
        <taxon>Hypocreomycetidae</taxon>
        <taxon>Hypocreales</taxon>
        <taxon>Nectriaceae</taxon>
        <taxon>Fusarium</taxon>
        <taxon>Fusarium decemcellulare species complex</taxon>
    </lineage>
</organism>
<comment type="caution">
    <text evidence="1">The sequence shown here is derived from an EMBL/GenBank/DDBJ whole genome shotgun (WGS) entry which is preliminary data.</text>
</comment>